<evidence type="ECO:0000313" key="4">
    <source>
        <dbReference type="EMBL" id="RBP11226.1"/>
    </source>
</evidence>
<proteinExistence type="inferred from homology"/>
<comment type="similarity">
    <text evidence="1 2">Belongs to the HupG/HyaE family.</text>
</comment>
<dbReference type="EMBL" id="QNRK01000017">
    <property type="protein sequence ID" value="RBP11226.1"/>
    <property type="molecule type" value="Genomic_DNA"/>
</dbReference>
<gene>
    <name evidence="4" type="ORF">DFR50_117112</name>
</gene>
<dbReference type="Proteomes" id="UP000253529">
    <property type="component" value="Unassembled WGS sequence"/>
</dbReference>
<name>A0A366FAV0_9HYPH</name>
<dbReference type="RefSeq" id="WP_113890321.1">
    <property type="nucleotide sequence ID" value="NZ_QNRK01000017.1"/>
</dbReference>
<dbReference type="OrthoDB" id="6560050at2"/>
<dbReference type="Pfam" id="PF07449">
    <property type="entry name" value="HyaE"/>
    <property type="match status" value="1"/>
</dbReference>
<reference evidence="4 5" key="1">
    <citation type="submission" date="2018-06" db="EMBL/GenBank/DDBJ databases">
        <title>Genomic Encyclopedia of Type Strains, Phase IV (KMG-IV): sequencing the most valuable type-strain genomes for metagenomic binning, comparative biology and taxonomic classification.</title>
        <authorList>
            <person name="Goeker M."/>
        </authorList>
    </citation>
    <scope>NUCLEOTIDE SEQUENCE [LARGE SCALE GENOMIC DNA]</scope>
    <source>
        <strain evidence="4 5">DSM 24875</strain>
    </source>
</reference>
<evidence type="ECO:0000313" key="5">
    <source>
        <dbReference type="Proteomes" id="UP000253529"/>
    </source>
</evidence>
<dbReference type="InterPro" id="IPR010893">
    <property type="entry name" value="NiFe-hyd_mat_HyaE"/>
</dbReference>
<protein>
    <recommendedName>
        <fullName evidence="2">Hydrogenase expression/formation protein</fullName>
    </recommendedName>
</protein>
<evidence type="ECO:0000256" key="1">
    <source>
        <dbReference type="ARBA" id="ARBA00009004"/>
    </source>
</evidence>
<dbReference type="AlphaFoldDB" id="A0A366FAV0"/>
<dbReference type="CDD" id="cd02965">
    <property type="entry name" value="HyaE"/>
    <property type="match status" value="1"/>
</dbReference>
<dbReference type="Gene3D" id="3.40.30.10">
    <property type="entry name" value="Glutaredoxin"/>
    <property type="match status" value="1"/>
</dbReference>
<comment type="caution">
    <text evidence="4">The sequence shown here is derived from an EMBL/GenBank/DDBJ whole genome shotgun (WGS) entry which is preliminary data.</text>
</comment>
<evidence type="ECO:0000256" key="3">
    <source>
        <dbReference type="SAM" id="MobiDB-lite"/>
    </source>
</evidence>
<dbReference type="SUPFAM" id="SSF52833">
    <property type="entry name" value="Thioredoxin-like"/>
    <property type="match status" value="1"/>
</dbReference>
<sequence>MPSALIRALAERHRLPVVDERTIDACLAPAAGEPPAALVLFTGDPARWPEADDAAVILPELIRAFPGQLRGAVVARAAEEGLKSRFGVAVFPSIALVRGGETLVTIAKVRDWAEYCARIRAALADGAEPARRSQGPKPSIRLVGGSDA</sequence>
<feature type="region of interest" description="Disordered" evidence="3">
    <location>
        <begin position="127"/>
        <end position="148"/>
    </location>
</feature>
<dbReference type="Gene3D" id="1.20.5.510">
    <property type="entry name" value="Single helix bin"/>
    <property type="match status" value="1"/>
</dbReference>
<accession>A0A366FAV0</accession>
<keyword evidence="5" id="KW-1185">Reference proteome</keyword>
<dbReference type="InterPro" id="IPR036249">
    <property type="entry name" value="Thioredoxin-like_sf"/>
</dbReference>
<evidence type="ECO:0000256" key="2">
    <source>
        <dbReference type="PIRNR" id="PIRNR038934"/>
    </source>
</evidence>
<dbReference type="PIRSF" id="PIRSF038934">
    <property type="entry name" value="HyaE_HupG"/>
    <property type="match status" value="1"/>
</dbReference>
<organism evidence="4 5">
    <name type="scientific">Roseiarcus fermentans</name>
    <dbReference type="NCBI Taxonomy" id="1473586"/>
    <lineage>
        <taxon>Bacteria</taxon>
        <taxon>Pseudomonadati</taxon>
        <taxon>Pseudomonadota</taxon>
        <taxon>Alphaproteobacteria</taxon>
        <taxon>Hyphomicrobiales</taxon>
        <taxon>Roseiarcaceae</taxon>
        <taxon>Roseiarcus</taxon>
    </lineage>
</organism>